<proteinExistence type="predicted"/>
<protein>
    <submittedName>
        <fullName evidence="1">Uncharacterized protein</fullName>
    </submittedName>
</protein>
<accession>A0ACC2EXY6</accession>
<evidence type="ECO:0000313" key="2">
    <source>
        <dbReference type="Proteomes" id="UP001162992"/>
    </source>
</evidence>
<dbReference type="Proteomes" id="UP001162992">
    <property type="component" value="Chromosome 1"/>
</dbReference>
<sequence length="111" mass="12864">MFFVHLTKGRRTIRGTCNSKGGCVDFMHIVCPTIRVKDHWRLRHNTQIVGSQGASHMWKVWQDNCLIIEVDDSELCGCYVLATIQITKQSSTTLHSLIYHLRKILHLSYYC</sequence>
<gene>
    <name evidence="1" type="ORF">O6H91_01G160400</name>
</gene>
<reference evidence="2" key="1">
    <citation type="journal article" date="2024" name="Proc. Natl. Acad. Sci. U.S.A.">
        <title>Extraordinary preservation of gene collinearity over three hundred million years revealed in homosporous lycophytes.</title>
        <authorList>
            <person name="Li C."/>
            <person name="Wickell D."/>
            <person name="Kuo L.Y."/>
            <person name="Chen X."/>
            <person name="Nie B."/>
            <person name="Liao X."/>
            <person name="Peng D."/>
            <person name="Ji J."/>
            <person name="Jenkins J."/>
            <person name="Williams M."/>
            <person name="Shu S."/>
            <person name="Plott C."/>
            <person name="Barry K."/>
            <person name="Rajasekar S."/>
            <person name="Grimwood J."/>
            <person name="Han X."/>
            <person name="Sun S."/>
            <person name="Hou Z."/>
            <person name="He W."/>
            <person name="Dai G."/>
            <person name="Sun C."/>
            <person name="Schmutz J."/>
            <person name="Leebens-Mack J.H."/>
            <person name="Li F.W."/>
            <person name="Wang L."/>
        </authorList>
    </citation>
    <scope>NUCLEOTIDE SEQUENCE [LARGE SCALE GENOMIC DNA]</scope>
    <source>
        <strain evidence="2">cv. PW_Plant_1</strain>
    </source>
</reference>
<comment type="caution">
    <text evidence="1">The sequence shown here is derived from an EMBL/GenBank/DDBJ whole genome shotgun (WGS) entry which is preliminary data.</text>
</comment>
<dbReference type="EMBL" id="CM055092">
    <property type="protein sequence ID" value="KAJ7571347.1"/>
    <property type="molecule type" value="Genomic_DNA"/>
</dbReference>
<organism evidence="1 2">
    <name type="scientific">Diphasiastrum complanatum</name>
    <name type="common">Issler's clubmoss</name>
    <name type="synonym">Lycopodium complanatum</name>
    <dbReference type="NCBI Taxonomy" id="34168"/>
    <lineage>
        <taxon>Eukaryota</taxon>
        <taxon>Viridiplantae</taxon>
        <taxon>Streptophyta</taxon>
        <taxon>Embryophyta</taxon>
        <taxon>Tracheophyta</taxon>
        <taxon>Lycopodiopsida</taxon>
        <taxon>Lycopodiales</taxon>
        <taxon>Lycopodiaceae</taxon>
        <taxon>Lycopodioideae</taxon>
        <taxon>Diphasiastrum</taxon>
    </lineage>
</organism>
<keyword evidence="2" id="KW-1185">Reference proteome</keyword>
<evidence type="ECO:0000313" key="1">
    <source>
        <dbReference type="EMBL" id="KAJ7571347.1"/>
    </source>
</evidence>
<name>A0ACC2EXY6_DIPCM</name>